<dbReference type="AlphaFoldDB" id="A0A1I4XT05"/>
<evidence type="ECO:0000313" key="8">
    <source>
        <dbReference type="Proteomes" id="UP000242869"/>
    </source>
</evidence>
<organism evidence="7 8">
    <name type="scientific">Formivibrio citricus</name>
    <dbReference type="NCBI Taxonomy" id="83765"/>
    <lineage>
        <taxon>Bacteria</taxon>
        <taxon>Pseudomonadati</taxon>
        <taxon>Pseudomonadota</taxon>
        <taxon>Betaproteobacteria</taxon>
        <taxon>Neisseriales</taxon>
        <taxon>Chitinibacteraceae</taxon>
        <taxon>Formivibrio</taxon>
    </lineage>
</organism>
<proteinExistence type="inferred from homology"/>
<name>A0A1I4XT05_9NEIS</name>
<gene>
    <name evidence="7" type="ORF">SAMN05660284_01073</name>
</gene>
<evidence type="ECO:0000256" key="2">
    <source>
        <dbReference type="ARBA" id="ARBA00007118"/>
    </source>
</evidence>
<dbReference type="PANTHER" id="PTHR43673:SF2">
    <property type="entry name" value="NITROREDUCTASE"/>
    <property type="match status" value="1"/>
</dbReference>
<keyword evidence="4" id="KW-0288">FMN</keyword>
<dbReference type="RefSeq" id="WP_091192399.1">
    <property type="nucleotide sequence ID" value="NZ_FOVE01000006.1"/>
</dbReference>
<dbReference type="InterPro" id="IPR029479">
    <property type="entry name" value="Nitroreductase"/>
</dbReference>
<dbReference type="Gene3D" id="3.40.109.10">
    <property type="entry name" value="NADH Oxidase"/>
    <property type="match status" value="1"/>
</dbReference>
<dbReference type="CDD" id="cd02136">
    <property type="entry name" value="PnbA_NfnB-like"/>
    <property type="match status" value="1"/>
</dbReference>
<dbReference type="STRING" id="83765.SAMN05660284_01073"/>
<evidence type="ECO:0000256" key="4">
    <source>
        <dbReference type="ARBA" id="ARBA00022643"/>
    </source>
</evidence>
<dbReference type="InterPro" id="IPR000415">
    <property type="entry name" value="Nitroreductase-like"/>
</dbReference>
<protein>
    <submittedName>
        <fullName evidence="7">Nitroreductase</fullName>
    </submittedName>
</protein>
<comment type="similarity">
    <text evidence="2">Belongs to the nitroreductase family.</text>
</comment>
<accession>A0A1I4XT05</accession>
<keyword evidence="8" id="KW-1185">Reference proteome</keyword>
<dbReference type="EMBL" id="FOVE01000006">
    <property type="protein sequence ID" value="SFN28429.1"/>
    <property type="molecule type" value="Genomic_DNA"/>
</dbReference>
<feature type="domain" description="Nitroreductase" evidence="6">
    <location>
        <begin position="17"/>
        <end position="207"/>
    </location>
</feature>
<keyword evidence="3" id="KW-0285">Flavoprotein</keyword>
<comment type="cofactor">
    <cofactor evidence="1">
        <name>FMN</name>
        <dbReference type="ChEBI" id="CHEBI:58210"/>
    </cofactor>
</comment>
<evidence type="ECO:0000313" key="7">
    <source>
        <dbReference type="EMBL" id="SFN28429.1"/>
    </source>
</evidence>
<reference evidence="8" key="1">
    <citation type="submission" date="2016-10" db="EMBL/GenBank/DDBJ databases">
        <authorList>
            <person name="Varghese N."/>
            <person name="Submissions S."/>
        </authorList>
    </citation>
    <scope>NUCLEOTIDE SEQUENCE [LARGE SCALE GENOMIC DNA]</scope>
    <source>
        <strain evidence="8">DSM 6150</strain>
    </source>
</reference>
<dbReference type="PANTHER" id="PTHR43673">
    <property type="entry name" value="NAD(P)H NITROREDUCTASE YDGI-RELATED"/>
    <property type="match status" value="1"/>
</dbReference>
<sequence length="232" mass="25863">MIDALGRDTAPTAAAAIRGRRSIRRFLDTPVERDTILKLLDLAACAPSGVNTQPWQVHVLTGKKRAEVSAAILAENENPTFEHKGEYDYYPAEWVEPYLGRRRATGYGLYSLLQIDKKDTARMRAQWARNYTFFDAPVGLIFTIDRCMGIGSLIDYGGFLQTLMIAARAEGLDTCIQAAFCEYHPILRRLLDIPDSLMIVCGMALGYADTAAVENTLQTPRIAAGEFARFYE</sequence>
<dbReference type="OrthoDB" id="9773807at2"/>
<keyword evidence="5" id="KW-0560">Oxidoreductase</keyword>
<evidence type="ECO:0000256" key="3">
    <source>
        <dbReference type="ARBA" id="ARBA00022630"/>
    </source>
</evidence>
<evidence type="ECO:0000256" key="5">
    <source>
        <dbReference type="ARBA" id="ARBA00023002"/>
    </source>
</evidence>
<evidence type="ECO:0000256" key="1">
    <source>
        <dbReference type="ARBA" id="ARBA00001917"/>
    </source>
</evidence>
<dbReference type="Proteomes" id="UP000242869">
    <property type="component" value="Unassembled WGS sequence"/>
</dbReference>
<dbReference type="SUPFAM" id="SSF55469">
    <property type="entry name" value="FMN-dependent nitroreductase-like"/>
    <property type="match status" value="1"/>
</dbReference>
<evidence type="ECO:0000259" key="6">
    <source>
        <dbReference type="Pfam" id="PF00881"/>
    </source>
</evidence>
<dbReference type="GO" id="GO:0016491">
    <property type="term" value="F:oxidoreductase activity"/>
    <property type="evidence" value="ECO:0007669"/>
    <property type="project" value="UniProtKB-KW"/>
</dbReference>
<dbReference type="Pfam" id="PF00881">
    <property type="entry name" value="Nitroreductase"/>
    <property type="match status" value="1"/>
</dbReference>